<evidence type="ECO:0000313" key="1">
    <source>
        <dbReference type="EMBL" id="CAA9398182.1"/>
    </source>
</evidence>
<gene>
    <name evidence="1" type="ORF">AVDCRST_MAG35-751</name>
</gene>
<dbReference type="AlphaFoldDB" id="A0A6J4NZE3"/>
<protein>
    <submittedName>
        <fullName evidence="1">Uncharacterized protein</fullName>
    </submittedName>
</protein>
<dbReference type="EMBL" id="CADCUY010000155">
    <property type="protein sequence ID" value="CAA9398182.1"/>
    <property type="molecule type" value="Genomic_DNA"/>
</dbReference>
<organism evidence="1">
    <name type="scientific">uncultured Quadrisphaera sp</name>
    <dbReference type="NCBI Taxonomy" id="904978"/>
    <lineage>
        <taxon>Bacteria</taxon>
        <taxon>Bacillati</taxon>
        <taxon>Actinomycetota</taxon>
        <taxon>Actinomycetes</taxon>
        <taxon>Kineosporiales</taxon>
        <taxon>Kineosporiaceae</taxon>
        <taxon>Quadrisphaera</taxon>
        <taxon>environmental samples</taxon>
    </lineage>
</organism>
<proteinExistence type="predicted"/>
<reference evidence="1" key="1">
    <citation type="submission" date="2020-02" db="EMBL/GenBank/DDBJ databases">
        <authorList>
            <person name="Meier V. D."/>
        </authorList>
    </citation>
    <scope>NUCLEOTIDE SEQUENCE</scope>
    <source>
        <strain evidence="1">AVDCRST_MAG35</strain>
    </source>
</reference>
<name>A0A6J4NZE3_9ACTN</name>
<sequence>MPAAGVSARLASVRCVPGWSWTFADDRGEPLEPQGEGVPQQAARGFPVQADAETWLGESWRRLLAAGAERAELHHEGARVYGPITLRPPA</sequence>
<accession>A0A6J4NZE3</accession>